<dbReference type="Gramene" id="Psat06G0628500-T1">
    <property type="protein sequence ID" value="KAI5401757.1"/>
    <property type="gene ID" value="KIW84_066285"/>
</dbReference>
<evidence type="ECO:0000256" key="1">
    <source>
        <dbReference type="SAM" id="Coils"/>
    </source>
</evidence>
<dbReference type="EMBL" id="JAMSHJ010000006">
    <property type="protein sequence ID" value="KAI5401757.1"/>
    <property type="molecule type" value="Genomic_DNA"/>
</dbReference>
<feature type="domain" description="DUF7745" evidence="2">
    <location>
        <begin position="3"/>
        <end position="76"/>
    </location>
</feature>
<evidence type="ECO:0000313" key="3">
    <source>
        <dbReference type="EMBL" id="KAI5401757.1"/>
    </source>
</evidence>
<gene>
    <name evidence="3" type="ORF">KIW84_066285</name>
</gene>
<dbReference type="Pfam" id="PF24924">
    <property type="entry name" value="DUF7745"/>
    <property type="match status" value="1"/>
</dbReference>
<proteinExistence type="predicted"/>
<evidence type="ECO:0000259" key="2">
    <source>
        <dbReference type="Pfam" id="PF24924"/>
    </source>
</evidence>
<dbReference type="InterPro" id="IPR056647">
    <property type="entry name" value="DUF7745"/>
</dbReference>
<dbReference type="AlphaFoldDB" id="A0A9D4WHC5"/>
<comment type="caution">
    <text evidence="3">The sequence shown here is derived from an EMBL/GenBank/DDBJ whole genome shotgun (WGS) entry which is preliminary data.</text>
</comment>
<dbReference type="PANTHER" id="PTHR48154:SF1">
    <property type="entry name" value="PROTEIN, PUTATIVE-RELATED"/>
    <property type="match status" value="1"/>
</dbReference>
<keyword evidence="1" id="KW-0175">Coiled coil</keyword>
<feature type="coiled-coil region" evidence="1">
    <location>
        <begin position="184"/>
        <end position="277"/>
    </location>
</feature>
<protein>
    <recommendedName>
        <fullName evidence="2">DUF7745 domain-containing protein</fullName>
    </recommendedName>
</protein>
<evidence type="ECO:0000313" key="4">
    <source>
        <dbReference type="Proteomes" id="UP001058974"/>
    </source>
</evidence>
<sequence>MGLSKNKRNSLNYKYGRILDLLTVHVQQEALTTLAQFYDPTIRCFQFQDFQLAPTIEEFNKILEILKPKKDPFNMIRVRGDFKGFSKDFLEGKAANFETSLRWDILDNLMILLIFGLVLFPTEEEFMDYASINMFVAVKVRDEDLILALLADVYDTLHQRHRKKGYSPIAPRALVPIMISMEEGNTLNTTILQLRKEKEELEEKFYKTTCEKNQLNRDLNQVVDLKRQMNLIEEAYDEMREWGTYVDGHNQAVTNTIEEDKAIMLNLQKKLECHRERYLKLVILSNDLIDEIPRSLKEDEYMMNIFKPYYVTTWWTILELGLRNVIRSLLL</sequence>
<keyword evidence="4" id="KW-1185">Reference proteome</keyword>
<dbReference type="Proteomes" id="UP001058974">
    <property type="component" value="Chromosome 6"/>
</dbReference>
<organism evidence="3 4">
    <name type="scientific">Pisum sativum</name>
    <name type="common">Garden pea</name>
    <name type="synonym">Lathyrus oleraceus</name>
    <dbReference type="NCBI Taxonomy" id="3888"/>
    <lineage>
        <taxon>Eukaryota</taxon>
        <taxon>Viridiplantae</taxon>
        <taxon>Streptophyta</taxon>
        <taxon>Embryophyta</taxon>
        <taxon>Tracheophyta</taxon>
        <taxon>Spermatophyta</taxon>
        <taxon>Magnoliopsida</taxon>
        <taxon>eudicotyledons</taxon>
        <taxon>Gunneridae</taxon>
        <taxon>Pentapetalae</taxon>
        <taxon>rosids</taxon>
        <taxon>fabids</taxon>
        <taxon>Fabales</taxon>
        <taxon>Fabaceae</taxon>
        <taxon>Papilionoideae</taxon>
        <taxon>50 kb inversion clade</taxon>
        <taxon>NPAAA clade</taxon>
        <taxon>Hologalegina</taxon>
        <taxon>IRL clade</taxon>
        <taxon>Fabeae</taxon>
        <taxon>Lathyrus</taxon>
    </lineage>
</organism>
<accession>A0A9D4WHC5</accession>
<name>A0A9D4WHC5_PEA</name>
<reference evidence="3 4" key="1">
    <citation type="journal article" date="2022" name="Nat. Genet.">
        <title>Improved pea reference genome and pan-genome highlight genomic features and evolutionary characteristics.</title>
        <authorList>
            <person name="Yang T."/>
            <person name="Liu R."/>
            <person name="Luo Y."/>
            <person name="Hu S."/>
            <person name="Wang D."/>
            <person name="Wang C."/>
            <person name="Pandey M.K."/>
            <person name="Ge S."/>
            <person name="Xu Q."/>
            <person name="Li N."/>
            <person name="Li G."/>
            <person name="Huang Y."/>
            <person name="Saxena R.K."/>
            <person name="Ji Y."/>
            <person name="Li M."/>
            <person name="Yan X."/>
            <person name="He Y."/>
            <person name="Liu Y."/>
            <person name="Wang X."/>
            <person name="Xiang C."/>
            <person name="Varshney R.K."/>
            <person name="Ding H."/>
            <person name="Gao S."/>
            <person name="Zong X."/>
        </authorList>
    </citation>
    <scope>NUCLEOTIDE SEQUENCE [LARGE SCALE GENOMIC DNA]</scope>
    <source>
        <strain evidence="3 4">cv. Zhongwan 6</strain>
    </source>
</reference>
<dbReference type="PANTHER" id="PTHR48154">
    <property type="entry name" value="PROTEIN, PUTATIVE-RELATED"/>
    <property type="match status" value="1"/>
</dbReference>